<gene>
    <name evidence="1" type="ORF">P167DRAFT_564348</name>
</gene>
<dbReference type="AlphaFoldDB" id="A0A3N4L758"/>
<sequence length="189" mass="21878">MRDLYTNLIAYVRSLVGNKVGINENAHEDREMFTHPWDQSKARRRVFLLEIANHLSVAFYCIKQPTGNGPGQVSDQQGPMYFISDSQESLNLEIVQNSVAQALVPSPVYAYLRHILKAYERLMMAQRSRWYVSKVMYIRWMRKNVKKIKKQGYWIFACEPMSTYVVGRSLDTCSSPIGTRPSMPTCMQI</sequence>
<dbReference type="EMBL" id="ML119121">
    <property type="protein sequence ID" value="RPB13835.1"/>
    <property type="molecule type" value="Genomic_DNA"/>
</dbReference>
<reference evidence="1 2" key="1">
    <citation type="journal article" date="2018" name="Nat. Ecol. Evol.">
        <title>Pezizomycetes genomes reveal the molecular basis of ectomycorrhizal truffle lifestyle.</title>
        <authorList>
            <person name="Murat C."/>
            <person name="Payen T."/>
            <person name="Noel B."/>
            <person name="Kuo A."/>
            <person name="Morin E."/>
            <person name="Chen J."/>
            <person name="Kohler A."/>
            <person name="Krizsan K."/>
            <person name="Balestrini R."/>
            <person name="Da Silva C."/>
            <person name="Montanini B."/>
            <person name="Hainaut M."/>
            <person name="Levati E."/>
            <person name="Barry K.W."/>
            <person name="Belfiori B."/>
            <person name="Cichocki N."/>
            <person name="Clum A."/>
            <person name="Dockter R.B."/>
            <person name="Fauchery L."/>
            <person name="Guy J."/>
            <person name="Iotti M."/>
            <person name="Le Tacon F."/>
            <person name="Lindquist E.A."/>
            <person name="Lipzen A."/>
            <person name="Malagnac F."/>
            <person name="Mello A."/>
            <person name="Molinier V."/>
            <person name="Miyauchi S."/>
            <person name="Poulain J."/>
            <person name="Riccioni C."/>
            <person name="Rubini A."/>
            <person name="Sitrit Y."/>
            <person name="Splivallo R."/>
            <person name="Traeger S."/>
            <person name="Wang M."/>
            <person name="Zifcakova L."/>
            <person name="Wipf D."/>
            <person name="Zambonelli A."/>
            <person name="Paolocci F."/>
            <person name="Nowrousian M."/>
            <person name="Ottonello S."/>
            <person name="Baldrian P."/>
            <person name="Spatafora J.W."/>
            <person name="Henrissat B."/>
            <person name="Nagy L.G."/>
            <person name="Aury J.M."/>
            <person name="Wincker P."/>
            <person name="Grigoriev I.V."/>
            <person name="Bonfante P."/>
            <person name="Martin F.M."/>
        </authorList>
    </citation>
    <scope>NUCLEOTIDE SEQUENCE [LARGE SCALE GENOMIC DNA]</scope>
    <source>
        <strain evidence="1 2">CCBAS932</strain>
    </source>
</reference>
<protein>
    <submittedName>
        <fullName evidence="1">Uncharacterized protein</fullName>
    </submittedName>
</protein>
<evidence type="ECO:0000313" key="2">
    <source>
        <dbReference type="Proteomes" id="UP000277580"/>
    </source>
</evidence>
<organism evidence="1 2">
    <name type="scientific">Morchella conica CCBAS932</name>
    <dbReference type="NCBI Taxonomy" id="1392247"/>
    <lineage>
        <taxon>Eukaryota</taxon>
        <taxon>Fungi</taxon>
        <taxon>Dikarya</taxon>
        <taxon>Ascomycota</taxon>
        <taxon>Pezizomycotina</taxon>
        <taxon>Pezizomycetes</taxon>
        <taxon>Pezizales</taxon>
        <taxon>Morchellaceae</taxon>
        <taxon>Morchella</taxon>
    </lineage>
</organism>
<evidence type="ECO:0000313" key="1">
    <source>
        <dbReference type="EMBL" id="RPB13835.1"/>
    </source>
</evidence>
<dbReference type="Proteomes" id="UP000277580">
    <property type="component" value="Unassembled WGS sequence"/>
</dbReference>
<name>A0A3N4L758_9PEZI</name>
<dbReference type="InParanoid" id="A0A3N4L758"/>
<keyword evidence="2" id="KW-1185">Reference proteome</keyword>
<accession>A0A3N4L758</accession>
<proteinExistence type="predicted"/>